<dbReference type="GO" id="GO:0016787">
    <property type="term" value="F:hydrolase activity"/>
    <property type="evidence" value="ECO:0007669"/>
    <property type="project" value="InterPro"/>
</dbReference>
<keyword evidence="1" id="KW-0378">Hydrolase</keyword>
<dbReference type="GO" id="GO:0070125">
    <property type="term" value="P:mitochondrial translational elongation"/>
    <property type="evidence" value="ECO:0007669"/>
    <property type="project" value="TreeGrafter"/>
</dbReference>
<dbReference type="AlphaFoldDB" id="A0A9P7VD52"/>
<dbReference type="GeneID" id="66117223"/>
<sequence>MTVSRRLALSSASGSPFKLFDYQINAIENVLTSIEQGTRKNAVVLATGGGKTIVFSHLIPLLEQSSSRGPKTLVLAHRKELVFQAAKTIKSVNPDLQVSIDMADRKYDPEANVIVASVQTLAYKSRLENYNPLDFKTLILDECHHAAAKTWKELLRYFGADTPETDINTIGFTATYERADEKDLTEIFDKVVYRRSLYTMITDKQLCDILFLKVKGLYSLEHVKSYKGDYSVSLLEEAVNNTNNNTVVADAYLRLKKRYNFKSTIIFCVGIEHCKALCSVLQRSGVNAQYVIGETQLKERQDMIKDFLEGKIDVLCNVGVFTEGFDVPRIDSIILARPTKSRVLSQQMVGRGLRKHSDKKVCYVADVCGFESTMTSVFSLLTQREGEDLNLEIDEKRFTDLFEETESRRKKKMEGNGGKLLADDGKATNVLLDLTKDLETLTIKEVGSITHFANKEIGINEKEEIHGYIRAQPGNWVWLDTDLWALRLTSDLFVHLLVKDKFEVSLRTLNNQRFNGIHRMRNTSVEDKGKSTKNLIEAVEIAQAFSKDIKRWRFQFNTLTSAKQVDYITNVLKKKIIKLFPTEDSDYVIKVFKKNLQKTSLVFSGNLIFAFRYSINIPAVSAMIKMVMRDDSQ</sequence>
<evidence type="ECO:0000313" key="5">
    <source>
        <dbReference type="Proteomes" id="UP000790833"/>
    </source>
</evidence>
<dbReference type="SMART" id="SM00490">
    <property type="entry name" value="HELICc"/>
    <property type="match status" value="1"/>
</dbReference>
<dbReference type="Gene3D" id="3.40.50.300">
    <property type="entry name" value="P-loop containing nucleotide triphosphate hydrolases"/>
    <property type="match status" value="2"/>
</dbReference>
<gene>
    <name evidence="4" type="ORF">KQ657_003849</name>
</gene>
<dbReference type="Pfam" id="PF00271">
    <property type="entry name" value="Helicase_C"/>
    <property type="match status" value="1"/>
</dbReference>
<organism evidence="4 5">
    <name type="scientific">Scheffersomyces spartinae</name>
    <dbReference type="NCBI Taxonomy" id="45513"/>
    <lineage>
        <taxon>Eukaryota</taxon>
        <taxon>Fungi</taxon>
        <taxon>Dikarya</taxon>
        <taxon>Ascomycota</taxon>
        <taxon>Saccharomycotina</taxon>
        <taxon>Pichiomycetes</taxon>
        <taxon>Debaryomycetaceae</taxon>
        <taxon>Scheffersomyces</taxon>
    </lineage>
</organism>
<dbReference type="GO" id="GO:0000403">
    <property type="term" value="F:Y-form DNA binding"/>
    <property type="evidence" value="ECO:0007669"/>
    <property type="project" value="TreeGrafter"/>
</dbReference>
<dbReference type="CDD" id="cd18032">
    <property type="entry name" value="DEXHc_RE_I_III_res"/>
    <property type="match status" value="1"/>
</dbReference>
<dbReference type="GO" id="GO:0032042">
    <property type="term" value="P:mitochondrial DNA metabolic process"/>
    <property type="evidence" value="ECO:0007669"/>
    <property type="project" value="TreeGrafter"/>
</dbReference>
<dbReference type="GO" id="GO:0005759">
    <property type="term" value="C:mitochondrial matrix"/>
    <property type="evidence" value="ECO:0007669"/>
    <property type="project" value="TreeGrafter"/>
</dbReference>
<dbReference type="OrthoDB" id="16911at2759"/>
<dbReference type="SMART" id="SM00487">
    <property type="entry name" value="DEXDc"/>
    <property type="match status" value="1"/>
</dbReference>
<feature type="domain" description="Helicase ATP-binding" evidence="2">
    <location>
        <begin position="32"/>
        <end position="194"/>
    </location>
</feature>
<keyword evidence="1" id="KW-0547">Nucleotide-binding</keyword>
<evidence type="ECO:0000313" key="4">
    <source>
        <dbReference type="EMBL" id="KAG7195321.1"/>
    </source>
</evidence>
<feature type="domain" description="Helicase C-terminal" evidence="3">
    <location>
        <begin position="247"/>
        <end position="397"/>
    </location>
</feature>
<dbReference type="InterPro" id="IPR014001">
    <property type="entry name" value="Helicase_ATP-bd"/>
</dbReference>
<dbReference type="GO" id="GO:0036121">
    <property type="term" value="F:double-stranded DNA helicase activity"/>
    <property type="evidence" value="ECO:0007669"/>
    <property type="project" value="TreeGrafter"/>
</dbReference>
<dbReference type="RefSeq" id="XP_043050868.1">
    <property type="nucleotide sequence ID" value="XM_043194544.1"/>
</dbReference>
<dbReference type="InterPro" id="IPR006935">
    <property type="entry name" value="Helicase/UvrB_N"/>
</dbReference>
<name>A0A9P7VD52_9ASCO</name>
<dbReference type="GO" id="GO:0005524">
    <property type="term" value="F:ATP binding"/>
    <property type="evidence" value="ECO:0007669"/>
    <property type="project" value="InterPro"/>
</dbReference>
<keyword evidence="5" id="KW-1185">Reference proteome</keyword>
<evidence type="ECO:0000256" key="1">
    <source>
        <dbReference type="ARBA" id="ARBA00022806"/>
    </source>
</evidence>
<accession>A0A9P7VD52</accession>
<protein>
    <submittedName>
        <fullName evidence="4">Uncharacterized protein</fullName>
    </submittedName>
</protein>
<keyword evidence="1" id="KW-0067">ATP-binding</keyword>
<dbReference type="SUPFAM" id="SSF52540">
    <property type="entry name" value="P-loop containing nucleoside triphosphate hydrolases"/>
    <property type="match status" value="1"/>
</dbReference>
<proteinExistence type="predicted"/>
<reference evidence="4" key="1">
    <citation type="submission" date="2021-03" db="EMBL/GenBank/DDBJ databases">
        <authorList>
            <person name="Palmer J.M."/>
        </authorList>
    </citation>
    <scope>NUCLEOTIDE SEQUENCE</scope>
    <source>
        <strain evidence="4">ARV_011</strain>
    </source>
</reference>
<dbReference type="GO" id="GO:0061749">
    <property type="term" value="F:forked DNA-dependent helicase activity"/>
    <property type="evidence" value="ECO:0007669"/>
    <property type="project" value="TreeGrafter"/>
</dbReference>
<dbReference type="InterPro" id="IPR001650">
    <property type="entry name" value="Helicase_C-like"/>
</dbReference>
<dbReference type="Proteomes" id="UP000790833">
    <property type="component" value="Unassembled WGS sequence"/>
</dbReference>
<dbReference type="PROSITE" id="PS51192">
    <property type="entry name" value="HELICASE_ATP_BIND_1"/>
    <property type="match status" value="1"/>
</dbReference>
<comment type="caution">
    <text evidence="4">The sequence shown here is derived from an EMBL/GenBank/DDBJ whole genome shotgun (WGS) entry which is preliminary data.</text>
</comment>
<dbReference type="InterPro" id="IPR050742">
    <property type="entry name" value="Helicase_Restrict-Modif_Enz"/>
</dbReference>
<evidence type="ECO:0000259" key="2">
    <source>
        <dbReference type="PROSITE" id="PS51192"/>
    </source>
</evidence>
<dbReference type="PROSITE" id="PS51194">
    <property type="entry name" value="HELICASE_CTER"/>
    <property type="match status" value="1"/>
</dbReference>
<dbReference type="PANTHER" id="PTHR47396">
    <property type="entry name" value="TYPE I RESTRICTION ENZYME ECOKI R PROTEIN"/>
    <property type="match status" value="1"/>
</dbReference>
<dbReference type="Pfam" id="PF04851">
    <property type="entry name" value="ResIII"/>
    <property type="match status" value="1"/>
</dbReference>
<dbReference type="EMBL" id="JAHMUF010000004">
    <property type="protein sequence ID" value="KAG7195321.1"/>
    <property type="molecule type" value="Genomic_DNA"/>
</dbReference>
<dbReference type="PANTHER" id="PTHR47396:SF1">
    <property type="entry name" value="ATP-DEPENDENT HELICASE IRC3-RELATED"/>
    <property type="match status" value="1"/>
</dbReference>
<evidence type="ECO:0000259" key="3">
    <source>
        <dbReference type="PROSITE" id="PS51194"/>
    </source>
</evidence>
<dbReference type="InterPro" id="IPR027417">
    <property type="entry name" value="P-loop_NTPase"/>
</dbReference>
<keyword evidence="1" id="KW-0347">Helicase</keyword>